<comment type="caution">
    <text evidence="1">The sequence shown here is derived from an EMBL/GenBank/DDBJ whole genome shotgun (WGS) entry which is preliminary data.</text>
</comment>
<gene>
    <name evidence="1" type="ORF">AB6A40_006204</name>
</gene>
<sequence>MTATTTMKITINGSNENLEYVDEENNDEEADVPIDYDDEPLFQETSTENILKFASLNRSVLGIINEEDEDAVREAPNMSGNEQLENGMTHNGHFLVEVDTNLPYLSSKNHINQNNANEKEMCDISLMNEGRLDNSNSSTVSLDRMRMDFDESSLSSDMTEVSSSSNIAKCEQLVFENITSSTPIRPKANHCWKPCDNVEVDKPFDSQLVGSFSEMRKHRPYRSQRCCEIL</sequence>
<proteinExistence type="predicted"/>
<reference evidence="1 2" key="1">
    <citation type="submission" date="2024-08" db="EMBL/GenBank/DDBJ databases">
        <title>Gnathostoma spinigerum genome.</title>
        <authorList>
            <person name="Gonzalez-Bertolin B."/>
            <person name="Monzon S."/>
            <person name="Zaballos A."/>
            <person name="Jimenez P."/>
            <person name="Dekumyoy P."/>
            <person name="Varona S."/>
            <person name="Cuesta I."/>
            <person name="Sumanam S."/>
            <person name="Adisakwattana P."/>
            <person name="Gasser R.B."/>
            <person name="Hernandez-Gonzalez A."/>
            <person name="Young N.D."/>
            <person name="Perteguer M.J."/>
        </authorList>
    </citation>
    <scope>NUCLEOTIDE SEQUENCE [LARGE SCALE GENOMIC DNA]</scope>
    <source>
        <strain evidence="1">AL3</strain>
        <tissue evidence="1">Liver</tissue>
    </source>
</reference>
<evidence type="ECO:0000313" key="2">
    <source>
        <dbReference type="Proteomes" id="UP001608902"/>
    </source>
</evidence>
<dbReference type="Proteomes" id="UP001608902">
    <property type="component" value="Unassembled WGS sequence"/>
</dbReference>
<protein>
    <submittedName>
        <fullName evidence="1">Uncharacterized protein</fullName>
    </submittedName>
</protein>
<organism evidence="1 2">
    <name type="scientific">Gnathostoma spinigerum</name>
    <dbReference type="NCBI Taxonomy" id="75299"/>
    <lineage>
        <taxon>Eukaryota</taxon>
        <taxon>Metazoa</taxon>
        <taxon>Ecdysozoa</taxon>
        <taxon>Nematoda</taxon>
        <taxon>Chromadorea</taxon>
        <taxon>Rhabditida</taxon>
        <taxon>Spirurina</taxon>
        <taxon>Gnathostomatomorpha</taxon>
        <taxon>Gnathostomatoidea</taxon>
        <taxon>Gnathostomatidae</taxon>
        <taxon>Gnathostoma</taxon>
    </lineage>
</organism>
<accession>A0ABD6EIU8</accession>
<dbReference type="EMBL" id="JBGFUD010004260">
    <property type="protein sequence ID" value="MFH4979495.1"/>
    <property type="molecule type" value="Genomic_DNA"/>
</dbReference>
<evidence type="ECO:0000313" key="1">
    <source>
        <dbReference type="EMBL" id="MFH4979495.1"/>
    </source>
</evidence>
<dbReference type="AlphaFoldDB" id="A0ABD6EIU8"/>
<keyword evidence="2" id="KW-1185">Reference proteome</keyword>
<name>A0ABD6EIU8_9BILA</name>